<keyword evidence="2" id="KW-1185">Reference proteome</keyword>
<protein>
    <submittedName>
        <fullName evidence="1">Uncharacterized protein</fullName>
    </submittedName>
</protein>
<dbReference type="AlphaFoldDB" id="A0A392UR56"/>
<sequence>MAIVLLSWVGSCKLQVESCPVGLGMTMGM</sequence>
<comment type="caution">
    <text evidence="1">The sequence shown here is derived from an EMBL/GenBank/DDBJ whole genome shotgun (WGS) entry which is preliminary data.</text>
</comment>
<evidence type="ECO:0000313" key="2">
    <source>
        <dbReference type="Proteomes" id="UP000265520"/>
    </source>
</evidence>
<dbReference type="Proteomes" id="UP000265520">
    <property type="component" value="Unassembled WGS sequence"/>
</dbReference>
<dbReference type="EMBL" id="LXQA010868104">
    <property type="protein sequence ID" value="MCI74800.1"/>
    <property type="molecule type" value="Genomic_DNA"/>
</dbReference>
<reference evidence="1 2" key="1">
    <citation type="journal article" date="2018" name="Front. Plant Sci.">
        <title>Red Clover (Trifolium pratense) and Zigzag Clover (T. medium) - A Picture of Genomic Similarities and Differences.</title>
        <authorList>
            <person name="Dluhosova J."/>
            <person name="Istvanek J."/>
            <person name="Nedelnik J."/>
            <person name="Repkova J."/>
        </authorList>
    </citation>
    <scope>NUCLEOTIDE SEQUENCE [LARGE SCALE GENOMIC DNA]</scope>
    <source>
        <strain evidence="2">cv. 10/8</strain>
        <tissue evidence="1">Leaf</tissue>
    </source>
</reference>
<accession>A0A392UR56</accession>
<organism evidence="1 2">
    <name type="scientific">Trifolium medium</name>
    <dbReference type="NCBI Taxonomy" id="97028"/>
    <lineage>
        <taxon>Eukaryota</taxon>
        <taxon>Viridiplantae</taxon>
        <taxon>Streptophyta</taxon>
        <taxon>Embryophyta</taxon>
        <taxon>Tracheophyta</taxon>
        <taxon>Spermatophyta</taxon>
        <taxon>Magnoliopsida</taxon>
        <taxon>eudicotyledons</taxon>
        <taxon>Gunneridae</taxon>
        <taxon>Pentapetalae</taxon>
        <taxon>rosids</taxon>
        <taxon>fabids</taxon>
        <taxon>Fabales</taxon>
        <taxon>Fabaceae</taxon>
        <taxon>Papilionoideae</taxon>
        <taxon>50 kb inversion clade</taxon>
        <taxon>NPAAA clade</taxon>
        <taxon>Hologalegina</taxon>
        <taxon>IRL clade</taxon>
        <taxon>Trifolieae</taxon>
        <taxon>Trifolium</taxon>
    </lineage>
</organism>
<proteinExistence type="predicted"/>
<feature type="non-terminal residue" evidence="1">
    <location>
        <position position="29"/>
    </location>
</feature>
<name>A0A392UR56_9FABA</name>
<evidence type="ECO:0000313" key="1">
    <source>
        <dbReference type="EMBL" id="MCI74800.1"/>
    </source>
</evidence>